<feature type="compositionally biased region" description="Polar residues" evidence="14">
    <location>
        <begin position="1040"/>
        <end position="1074"/>
    </location>
</feature>
<evidence type="ECO:0000256" key="13">
    <source>
        <dbReference type="ARBA" id="ARBA00023242"/>
    </source>
</evidence>
<dbReference type="EC" id="3.6.4.12" evidence="4"/>
<dbReference type="InterPro" id="IPR036388">
    <property type="entry name" value="WH-like_DNA-bd_sf"/>
</dbReference>
<dbReference type="OrthoDB" id="10251574at2759"/>
<dbReference type="GO" id="GO:0005524">
    <property type="term" value="F:ATP binding"/>
    <property type="evidence" value="ECO:0007669"/>
    <property type="project" value="UniProtKB-KW"/>
</dbReference>
<dbReference type="GO" id="GO:0042555">
    <property type="term" value="C:MCM complex"/>
    <property type="evidence" value="ECO:0007669"/>
    <property type="project" value="InterPro"/>
</dbReference>
<comment type="similarity">
    <text evidence="2">Belongs to the 2-oxoacid dehydrogenase family.</text>
</comment>
<dbReference type="InterPro" id="IPR001078">
    <property type="entry name" value="2-oxoacid_DH_actylTfrase"/>
</dbReference>
<evidence type="ECO:0000256" key="5">
    <source>
        <dbReference type="ARBA" id="ARBA00022705"/>
    </source>
</evidence>
<dbReference type="InterPro" id="IPR023213">
    <property type="entry name" value="CAT-like_dom_sf"/>
</dbReference>
<dbReference type="PANTHER" id="PTHR11630">
    <property type="entry name" value="DNA REPLICATION LICENSING FACTOR MCM FAMILY MEMBER"/>
    <property type="match status" value="1"/>
</dbReference>
<dbReference type="Gene3D" id="2.40.50.140">
    <property type="entry name" value="Nucleic acid-binding proteins"/>
    <property type="match status" value="1"/>
</dbReference>
<dbReference type="Gene3D" id="2.20.28.10">
    <property type="match status" value="1"/>
</dbReference>
<evidence type="ECO:0000256" key="14">
    <source>
        <dbReference type="SAM" id="MobiDB-lite"/>
    </source>
</evidence>
<feature type="region of interest" description="Disordered" evidence="14">
    <location>
        <begin position="1"/>
        <end position="53"/>
    </location>
</feature>
<keyword evidence="9" id="KW-0450">Lipoyl</keyword>
<comment type="subcellular location">
    <subcellularLocation>
        <location evidence="1">Nucleus</location>
    </subcellularLocation>
</comment>
<evidence type="ECO:0000256" key="9">
    <source>
        <dbReference type="ARBA" id="ARBA00022823"/>
    </source>
</evidence>
<keyword evidence="11" id="KW-0809">Transit peptide</keyword>
<comment type="caution">
    <text evidence="17">The sequence shown here is derived from an EMBL/GenBank/DDBJ whole genome shotgun (WGS) entry which is preliminary data.</text>
</comment>
<dbReference type="Gene3D" id="3.30.559.10">
    <property type="entry name" value="Chloramphenicol acetyltransferase-like domain"/>
    <property type="match status" value="1"/>
</dbReference>
<dbReference type="GO" id="GO:0003697">
    <property type="term" value="F:single-stranded DNA binding"/>
    <property type="evidence" value="ECO:0007669"/>
    <property type="project" value="TreeGrafter"/>
</dbReference>
<dbReference type="Pfam" id="PF17855">
    <property type="entry name" value="MCM_lid"/>
    <property type="match status" value="1"/>
</dbReference>
<evidence type="ECO:0000256" key="8">
    <source>
        <dbReference type="ARBA" id="ARBA00022806"/>
    </source>
</evidence>
<dbReference type="SUPFAM" id="SSF52540">
    <property type="entry name" value="P-loop containing nucleoside triphosphate hydrolases"/>
    <property type="match status" value="1"/>
</dbReference>
<evidence type="ECO:0000313" key="18">
    <source>
        <dbReference type="Proteomes" id="UP000053237"/>
    </source>
</evidence>
<dbReference type="InterPro" id="IPR003016">
    <property type="entry name" value="2-oxoA_DH_lipoyl-BS"/>
</dbReference>
<feature type="domain" description="Lipoyl-binding" evidence="16">
    <location>
        <begin position="935"/>
        <end position="1010"/>
    </location>
</feature>
<dbReference type="PROSITE" id="PS50051">
    <property type="entry name" value="MCM_2"/>
    <property type="match status" value="1"/>
</dbReference>
<dbReference type="InterPro" id="IPR031327">
    <property type="entry name" value="MCM"/>
</dbReference>
<dbReference type="GO" id="GO:0016746">
    <property type="term" value="F:acyltransferase activity"/>
    <property type="evidence" value="ECO:0007669"/>
    <property type="project" value="InterPro"/>
</dbReference>
<dbReference type="InParanoid" id="A0A024G8Q9"/>
<evidence type="ECO:0000256" key="3">
    <source>
        <dbReference type="ARBA" id="ARBA00008010"/>
    </source>
</evidence>
<keyword evidence="10" id="KW-0067">ATP-binding</keyword>
<dbReference type="InterPro" id="IPR018525">
    <property type="entry name" value="MCM_CS"/>
</dbReference>
<dbReference type="FunFam" id="2.20.28.10:FF:000003">
    <property type="entry name" value="DNA helicase"/>
    <property type="match status" value="1"/>
</dbReference>
<dbReference type="Pfam" id="PF00198">
    <property type="entry name" value="2-oxoacid_dh"/>
    <property type="match status" value="1"/>
</dbReference>
<dbReference type="PRINTS" id="PR01657">
    <property type="entry name" value="MCMFAMILY"/>
</dbReference>
<keyword evidence="7" id="KW-0378">Hydrolase</keyword>
<dbReference type="GO" id="GO:0016787">
    <property type="term" value="F:hydrolase activity"/>
    <property type="evidence" value="ECO:0007669"/>
    <property type="project" value="UniProtKB-KW"/>
</dbReference>
<dbReference type="GO" id="GO:0005634">
    <property type="term" value="C:nucleus"/>
    <property type="evidence" value="ECO:0007669"/>
    <property type="project" value="UniProtKB-SubCell"/>
</dbReference>
<protein>
    <recommendedName>
        <fullName evidence="4">DNA helicase</fullName>
        <ecNumber evidence="4">3.6.4.12</ecNumber>
    </recommendedName>
</protein>
<evidence type="ECO:0000259" key="16">
    <source>
        <dbReference type="PROSITE" id="PS50968"/>
    </source>
</evidence>
<reference evidence="17 18" key="1">
    <citation type="submission" date="2012-05" db="EMBL/GenBank/DDBJ databases">
        <title>Recombination and specialization in a pathogen metapopulation.</title>
        <authorList>
            <person name="Gardiner A."/>
            <person name="Kemen E."/>
            <person name="Schultz-Larsen T."/>
            <person name="MacLean D."/>
            <person name="Van Oosterhout C."/>
            <person name="Jones J.D.G."/>
        </authorList>
    </citation>
    <scope>NUCLEOTIDE SEQUENCE [LARGE SCALE GENOMIC DNA]</scope>
    <source>
        <strain evidence="17 18">Ac Nc2</strain>
    </source>
</reference>
<evidence type="ECO:0000259" key="15">
    <source>
        <dbReference type="PROSITE" id="PS50051"/>
    </source>
</evidence>
<dbReference type="Gene3D" id="3.30.1640.10">
    <property type="entry name" value="mini-chromosome maintenance (MCM) complex, chain A, domain 1"/>
    <property type="match status" value="1"/>
</dbReference>
<dbReference type="SMART" id="SM00350">
    <property type="entry name" value="MCM"/>
    <property type="match status" value="1"/>
</dbReference>
<dbReference type="FunFam" id="3.40.50.300:FF:000217">
    <property type="entry name" value="DNA helicase"/>
    <property type="match status" value="1"/>
</dbReference>
<dbReference type="SUPFAM" id="SSF52777">
    <property type="entry name" value="CoA-dependent acyltransferases"/>
    <property type="match status" value="1"/>
</dbReference>
<keyword evidence="18" id="KW-1185">Reference proteome</keyword>
<dbReference type="CDD" id="cd06849">
    <property type="entry name" value="lipoyl_domain"/>
    <property type="match status" value="1"/>
</dbReference>
<evidence type="ECO:0000256" key="2">
    <source>
        <dbReference type="ARBA" id="ARBA00007317"/>
    </source>
</evidence>
<dbReference type="EMBL" id="CAIX01000040">
    <property type="protein sequence ID" value="CCI42895.1"/>
    <property type="molecule type" value="Genomic_DNA"/>
</dbReference>
<dbReference type="GO" id="GO:0006271">
    <property type="term" value="P:DNA strand elongation involved in DNA replication"/>
    <property type="evidence" value="ECO:0007669"/>
    <property type="project" value="TreeGrafter"/>
</dbReference>
<dbReference type="InterPro" id="IPR027417">
    <property type="entry name" value="P-loop_NTPase"/>
</dbReference>
<feature type="domain" description="MCM C-terminal AAA(+) ATPase" evidence="15">
    <location>
        <begin position="466"/>
        <end position="680"/>
    </location>
</feature>
<organism evidence="17 18">
    <name type="scientific">Albugo candida</name>
    <dbReference type="NCBI Taxonomy" id="65357"/>
    <lineage>
        <taxon>Eukaryota</taxon>
        <taxon>Sar</taxon>
        <taxon>Stramenopiles</taxon>
        <taxon>Oomycota</taxon>
        <taxon>Peronosporomycetes</taxon>
        <taxon>Albuginales</taxon>
        <taxon>Albuginaceae</taxon>
        <taxon>Albugo</taxon>
    </lineage>
</organism>
<dbReference type="GO" id="GO:1902975">
    <property type="term" value="P:mitotic DNA replication initiation"/>
    <property type="evidence" value="ECO:0007669"/>
    <property type="project" value="TreeGrafter"/>
</dbReference>
<dbReference type="InterPro" id="IPR027925">
    <property type="entry name" value="MCM_N"/>
</dbReference>
<feature type="compositionally biased region" description="Basic and acidic residues" evidence="14">
    <location>
        <begin position="1025"/>
        <end position="1036"/>
    </location>
</feature>
<feature type="compositionally biased region" description="Low complexity" evidence="14">
    <location>
        <begin position="29"/>
        <end position="41"/>
    </location>
</feature>
<keyword evidence="8" id="KW-0347">Helicase</keyword>
<dbReference type="SUPFAM" id="SSF51230">
    <property type="entry name" value="Single hybrid motif"/>
    <property type="match status" value="1"/>
</dbReference>
<feature type="region of interest" description="Disordered" evidence="14">
    <location>
        <begin position="101"/>
        <end position="132"/>
    </location>
</feature>
<sequence length="1320" mass="145357">MNASPSSPLDEHPHESNSPSPPRTPPSPTSALSVSASAISATDQPRLMFPEMSASIDSTPNVFVPRYLSRETADGNYEEPEDDVEADLRRLANRQLPRADLGRNEWRFNGPNTSSNDPAPTPISGPETTAPGSEAVVWGTTIRVEDSMRLFRLFLQQFTLDNSTPLYLEKLVQMHLTQTYILEIDTQHLLSNSPSLYYQLITFPQVLIRVFDLVAQQEFSSQFPSAEFIDRIQVRPYHLKALSAMRGLNPSDIDTLVSVVGMVTRCGSILPDLQQAFFRCVLCHADSHVALERGRIDEPAFCSRCGNRLCMEMIHNRCVFTDKQMIRMQENVDAIPEGETPFTVMMFAFDDLVDGVRPGDKVCVTGIYRAVPMRISVKQRGVKSVFKTYIDVMHYEPCGLSGKGAGNGLEPYGTAYWTHSRQKRVRSDSDFLDPILNIRATTREEPEEEDLIQLEAFRSIASHPNVYQVLTKSVAPAIWQLEDVKKGILCMLFGGTVKMDPECDGKSKSSAPSLRADMNVLLCGDPGTSKSQLLSYVHKLSPRSIYTSGKGSSAVGLTASVVRDSENGELVLESGALVLSDGGVCCIDEFDKMSDSARSVLHEVMEQQTVSIAKAGIICSLNARASILASANPVESRYNPRKSVVENVNVVPTLLSRFDLIYLILDKANPETDRKLARHIVGLYVENKDQRVDSNGDDMVSLPLLTAYIAYARRHVRPTLTEAARDALVAAYMGLRHMTSSSLTEKRTITATPRQLESLIRIAEALAKLRLCKYVTESNVAEAVRLMNVATQRAAMDPRTGTIDMDMIQTGHGSAGRNVVDLLVEAIQKIVIENAAGTATVTRIRKRLEEEKVICFTPSEFQTALRVLECDEMTRRHRVISIAPLSSLRLCSLPSIAKRGQLRVWSQRCVYASVDATISSPPPSQETPSNSSQKLETVKVPSMGDSISEGTIVTVLKKTGDYVKADEPVIVIETDKVSVDVNAPFSGQLVDLFAKLDDLVQVGKPLFVLDTSASQQEEPNISIPKESHVTSEKSPDSTKMPDSQEPSQSNESSVKPISTGPVPTQSTDHSNHATPSEAPTPKGVFRRNETRVKLSPFMTRTAQRVKDTQNDAAILSTFQECDLGNLLALRQELQESFVKTHGTEFGILSFFIKASSMALRRVPQVNAYFDWTAKEIVYNDFVDINVAVAGSNGIVVPVLRNVENLTIPALEKSLHSLQMDAESGSLAVEDLAGGTFTILNAGIHDALLSTSMLTSPQSAALSIHSIRHRPVVINGEIVTRPMMFLSLTYDHRIIDGREAVTFLKMISDGIGDPRRLLIEI</sequence>
<proteinExistence type="inferred from homology"/>
<evidence type="ECO:0000256" key="12">
    <source>
        <dbReference type="ARBA" id="ARBA00023125"/>
    </source>
</evidence>
<dbReference type="FunCoup" id="A0A024G8Q9">
    <property type="interactions" value="574"/>
</dbReference>
<dbReference type="PROSITE" id="PS00189">
    <property type="entry name" value="LIPOYL"/>
    <property type="match status" value="1"/>
</dbReference>
<dbReference type="PANTHER" id="PTHR11630:SF66">
    <property type="entry name" value="DNA REPLICATION LICENSING FACTOR MCM4"/>
    <property type="match status" value="1"/>
</dbReference>
<evidence type="ECO:0000256" key="10">
    <source>
        <dbReference type="ARBA" id="ARBA00022840"/>
    </source>
</evidence>
<keyword evidence="6" id="KW-0547">Nucleotide-binding</keyword>
<dbReference type="InterPro" id="IPR012340">
    <property type="entry name" value="NA-bd_OB-fold"/>
</dbReference>
<dbReference type="Pfam" id="PF17207">
    <property type="entry name" value="MCM_OB"/>
    <property type="match status" value="1"/>
</dbReference>
<dbReference type="Pfam" id="PF00493">
    <property type="entry name" value="MCM"/>
    <property type="match status" value="1"/>
</dbReference>
<gene>
    <name evidence="17" type="ORF">BN9_036790</name>
</gene>
<dbReference type="Gene3D" id="1.10.10.10">
    <property type="entry name" value="Winged helix-like DNA-binding domain superfamily/Winged helix DNA-binding domain"/>
    <property type="match status" value="1"/>
</dbReference>
<keyword evidence="13" id="KW-0539">Nucleus</keyword>
<feature type="compositionally biased region" description="Pro residues" evidence="14">
    <location>
        <begin position="19"/>
        <end position="28"/>
    </location>
</feature>
<dbReference type="Pfam" id="PF14551">
    <property type="entry name" value="MCM_N"/>
    <property type="match status" value="1"/>
</dbReference>
<dbReference type="Proteomes" id="UP000053237">
    <property type="component" value="Unassembled WGS sequence"/>
</dbReference>
<dbReference type="PROSITE" id="PS00847">
    <property type="entry name" value="MCM_1"/>
    <property type="match status" value="1"/>
</dbReference>
<dbReference type="PRINTS" id="PR01660">
    <property type="entry name" value="MCMPROTEIN4"/>
</dbReference>
<dbReference type="InterPro" id="IPR033762">
    <property type="entry name" value="MCM_OB"/>
</dbReference>
<name>A0A024G8Q9_9STRA</name>
<evidence type="ECO:0000256" key="1">
    <source>
        <dbReference type="ARBA" id="ARBA00004123"/>
    </source>
</evidence>
<dbReference type="GO" id="GO:0000727">
    <property type="term" value="P:double-strand break repair via break-induced replication"/>
    <property type="evidence" value="ECO:0007669"/>
    <property type="project" value="TreeGrafter"/>
</dbReference>
<dbReference type="InterPro" id="IPR000089">
    <property type="entry name" value="Biotin_lipoyl"/>
</dbReference>
<evidence type="ECO:0000256" key="11">
    <source>
        <dbReference type="ARBA" id="ARBA00022946"/>
    </source>
</evidence>
<dbReference type="PROSITE" id="PS50968">
    <property type="entry name" value="BIOTINYL_LIPOYL"/>
    <property type="match status" value="1"/>
</dbReference>
<dbReference type="STRING" id="65357.A0A024G8Q9"/>
<evidence type="ECO:0000256" key="7">
    <source>
        <dbReference type="ARBA" id="ARBA00022801"/>
    </source>
</evidence>
<dbReference type="Gene3D" id="2.40.50.100">
    <property type="match status" value="1"/>
</dbReference>
<comment type="similarity">
    <text evidence="3">Belongs to the MCM family.</text>
</comment>
<dbReference type="InterPro" id="IPR041562">
    <property type="entry name" value="MCM_lid"/>
</dbReference>
<dbReference type="InterPro" id="IPR001208">
    <property type="entry name" value="MCM_dom"/>
</dbReference>
<dbReference type="GO" id="GO:0017116">
    <property type="term" value="F:single-stranded DNA helicase activity"/>
    <property type="evidence" value="ECO:0007669"/>
    <property type="project" value="TreeGrafter"/>
</dbReference>
<dbReference type="Pfam" id="PF00364">
    <property type="entry name" value="Biotin_lipoyl"/>
    <property type="match status" value="1"/>
</dbReference>
<accession>A0A024G8Q9</accession>
<keyword evidence="12" id="KW-0238">DNA-binding</keyword>
<evidence type="ECO:0000256" key="4">
    <source>
        <dbReference type="ARBA" id="ARBA00012551"/>
    </source>
</evidence>
<evidence type="ECO:0000256" key="6">
    <source>
        <dbReference type="ARBA" id="ARBA00022741"/>
    </source>
</evidence>
<evidence type="ECO:0000313" key="17">
    <source>
        <dbReference type="EMBL" id="CCI42895.1"/>
    </source>
</evidence>
<dbReference type="SUPFAM" id="SSF50249">
    <property type="entry name" value="Nucleic acid-binding proteins"/>
    <property type="match status" value="1"/>
</dbReference>
<feature type="region of interest" description="Disordered" evidence="14">
    <location>
        <begin position="1012"/>
        <end position="1090"/>
    </location>
</feature>
<dbReference type="InterPro" id="IPR008047">
    <property type="entry name" value="MCM_4"/>
</dbReference>
<keyword evidence="5" id="KW-0235">DNA replication</keyword>
<dbReference type="InterPro" id="IPR011053">
    <property type="entry name" value="Single_hybrid_motif"/>
</dbReference>
<dbReference type="Gene3D" id="3.40.50.300">
    <property type="entry name" value="P-loop containing nucleotide triphosphate hydrolases"/>
    <property type="match status" value="1"/>
</dbReference>